<protein>
    <submittedName>
        <fullName evidence="1">Uncharacterized protein</fullName>
    </submittedName>
</protein>
<accession>A0A9Q0YU80</accession>
<name>A0A9Q0YU80_HOLLE</name>
<keyword evidence="2" id="KW-1185">Reference proteome</keyword>
<evidence type="ECO:0000313" key="1">
    <source>
        <dbReference type="EMBL" id="KAJ8026581.1"/>
    </source>
</evidence>
<dbReference type="Proteomes" id="UP001152320">
    <property type="component" value="Chromosome 16"/>
</dbReference>
<dbReference type="AlphaFoldDB" id="A0A9Q0YU80"/>
<reference evidence="1" key="1">
    <citation type="submission" date="2021-10" db="EMBL/GenBank/DDBJ databases">
        <title>Tropical sea cucumber genome reveals ecological adaptation and Cuvierian tubules defense mechanism.</title>
        <authorList>
            <person name="Chen T."/>
        </authorList>
    </citation>
    <scope>NUCLEOTIDE SEQUENCE</scope>
    <source>
        <strain evidence="1">Nanhai2018</strain>
        <tissue evidence="1">Muscle</tissue>
    </source>
</reference>
<sequence length="109" mass="11835">MMEVNFYERMCLYICGILPIILKIVYGQTSGMQGTSTLATDGTTGTGNRNATTYILPTTDVMPDTSTVATDGVAATDNNNVTTHVLSITTMFKISQTTYFSLEFLSLQV</sequence>
<proteinExistence type="predicted"/>
<organism evidence="1 2">
    <name type="scientific">Holothuria leucospilota</name>
    <name type="common">Black long sea cucumber</name>
    <name type="synonym">Mertensiothuria leucospilota</name>
    <dbReference type="NCBI Taxonomy" id="206669"/>
    <lineage>
        <taxon>Eukaryota</taxon>
        <taxon>Metazoa</taxon>
        <taxon>Echinodermata</taxon>
        <taxon>Eleutherozoa</taxon>
        <taxon>Echinozoa</taxon>
        <taxon>Holothuroidea</taxon>
        <taxon>Aspidochirotacea</taxon>
        <taxon>Aspidochirotida</taxon>
        <taxon>Holothuriidae</taxon>
        <taxon>Holothuria</taxon>
    </lineage>
</organism>
<comment type="caution">
    <text evidence="1">The sequence shown here is derived from an EMBL/GenBank/DDBJ whole genome shotgun (WGS) entry which is preliminary data.</text>
</comment>
<evidence type="ECO:0000313" key="2">
    <source>
        <dbReference type="Proteomes" id="UP001152320"/>
    </source>
</evidence>
<dbReference type="EMBL" id="JAIZAY010000016">
    <property type="protein sequence ID" value="KAJ8026581.1"/>
    <property type="molecule type" value="Genomic_DNA"/>
</dbReference>
<gene>
    <name evidence="1" type="ORF">HOLleu_31457</name>
</gene>